<keyword evidence="2" id="KW-1185">Reference proteome</keyword>
<reference evidence="1" key="1">
    <citation type="journal article" date="2023" name="G3 (Bethesda)">
        <title>A reference genome for the long-term kleptoplast-retaining sea slug Elysia crispata morphotype clarki.</title>
        <authorList>
            <person name="Eastman K.E."/>
            <person name="Pendleton A.L."/>
            <person name="Shaikh M.A."/>
            <person name="Suttiyut T."/>
            <person name="Ogas R."/>
            <person name="Tomko P."/>
            <person name="Gavelis G."/>
            <person name="Widhalm J.R."/>
            <person name="Wisecaver J.H."/>
        </authorList>
    </citation>
    <scope>NUCLEOTIDE SEQUENCE</scope>
    <source>
        <strain evidence="1">ECLA1</strain>
    </source>
</reference>
<dbReference type="InterPro" id="IPR036691">
    <property type="entry name" value="Endo/exonu/phosph_ase_sf"/>
</dbReference>
<dbReference type="Gene3D" id="3.60.10.10">
    <property type="entry name" value="Endonuclease/exonuclease/phosphatase"/>
    <property type="match status" value="1"/>
</dbReference>
<protein>
    <recommendedName>
        <fullName evidence="3">Endonuclease/exonuclease/phosphatase domain-containing protein</fullName>
    </recommendedName>
</protein>
<evidence type="ECO:0000313" key="2">
    <source>
        <dbReference type="Proteomes" id="UP001283361"/>
    </source>
</evidence>
<dbReference type="AlphaFoldDB" id="A0AAE1E7E9"/>
<dbReference type="EMBL" id="JAWDGP010000802">
    <property type="protein sequence ID" value="KAK3797144.1"/>
    <property type="molecule type" value="Genomic_DNA"/>
</dbReference>
<name>A0AAE1E7E9_9GAST</name>
<dbReference type="Proteomes" id="UP001283361">
    <property type="component" value="Unassembled WGS sequence"/>
</dbReference>
<comment type="caution">
    <text evidence="1">The sequence shown here is derived from an EMBL/GenBank/DDBJ whole genome shotgun (WGS) entry which is preliminary data.</text>
</comment>
<evidence type="ECO:0000313" key="1">
    <source>
        <dbReference type="EMBL" id="KAK3797144.1"/>
    </source>
</evidence>
<proteinExistence type="predicted"/>
<dbReference type="SUPFAM" id="SSF56219">
    <property type="entry name" value="DNase I-like"/>
    <property type="match status" value="1"/>
</dbReference>
<sequence length="108" mass="12259">MYRGLSDDLQQANNARKTAITDREPAKRNIDIVALQETRLAASGSLKEKEHTFFWQGLGPDKHRIHGVGFALRNSKLSSSPEVKNVFYEELQERIRGIPNKENLIQLG</sequence>
<accession>A0AAE1E7E9</accession>
<organism evidence="1 2">
    <name type="scientific">Elysia crispata</name>
    <name type="common">lettuce slug</name>
    <dbReference type="NCBI Taxonomy" id="231223"/>
    <lineage>
        <taxon>Eukaryota</taxon>
        <taxon>Metazoa</taxon>
        <taxon>Spiralia</taxon>
        <taxon>Lophotrochozoa</taxon>
        <taxon>Mollusca</taxon>
        <taxon>Gastropoda</taxon>
        <taxon>Heterobranchia</taxon>
        <taxon>Euthyneura</taxon>
        <taxon>Panpulmonata</taxon>
        <taxon>Sacoglossa</taxon>
        <taxon>Placobranchoidea</taxon>
        <taxon>Plakobranchidae</taxon>
        <taxon>Elysia</taxon>
    </lineage>
</organism>
<gene>
    <name evidence="1" type="ORF">RRG08_060488</name>
</gene>
<evidence type="ECO:0008006" key="3">
    <source>
        <dbReference type="Google" id="ProtNLM"/>
    </source>
</evidence>